<feature type="signal peptide" evidence="1">
    <location>
        <begin position="1"/>
        <end position="24"/>
    </location>
</feature>
<dbReference type="SMART" id="SM00198">
    <property type="entry name" value="SCP"/>
    <property type="match status" value="1"/>
</dbReference>
<dbReference type="InterPro" id="IPR001283">
    <property type="entry name" value="CRISP-related"/>
</dbReference>
<dbReference type="KEGG" id="shx:MS3_00008516"/>
<name>A0A922IKN9_SCHHA</name>
<organism evidence="3 4">
    <name type="scientific">Schistosoma haematobium</name>
    <name type="common">Blood fluke</name>
    <dbReference type="NCBI Taxonomy" id="6185"/>
    <lineage>
        <taxon>Eukaryota</taxon>
        <taxon>Metazoa</taxon>
        <taxon>Spiralia</taxon>
        <taxon>Lophotrochozoa</taxon>
        <taxon>Platyhelminthes</taxon>
        <taxon>Trematoda</taxon>
        <taxon>Digenea</taxon>
        <taxon>Strigeidida</taxon>
        <taxon>Schistosomatoidea</taxon>
        <taxon>Schistosomatidae</taxon>
        <taxon>Schistosoma</taxon>
    </lineage>
</organism>
<accession>A0A922IKN9</accession>
<dbReference type="RefSeq" id="XP_035585938.2">
    <property type="nucleotide sequence ID" value="XM_035731581.2"/>
</dbReference>
<dbReference type="AlphaFoldDB" id="A0A922IKN9"/>
<comment type="caution">
    <text evidence="3">The sequence shown here is derived from an EMBL/GenBank/DDBJ whole genome shotgun (WGS) entry which is preliminary data.</text>
</comment>
<dbReference type="EMBL" id="AMPZ03000006">
    <property type="protein sequence ID" value="KAH9581339.1"/>
    <property type="molecule type" value="Genomic_DNA"/>
</dbReference>
<evidence type="ECO:0000259" key="2">
    <source>
        <dbReference type="SMART" id="SM00198"/>
    </source>
</evidence>
<reference evidence="3" key="3">
    <citation type="submission" date="2021-06" db="EMBL/GenBank/DDBJ databases">
        <title>Chromosome-level genome assembly for S. haematobium.</title>
        <authorList>
            <person name="Stroehlein A.J."/>
        </authorList>
    </citation>
    <scope>NUCLEOTIDE SEQUENCE</scope>
</reference>
<evidence type="ECO:0000313" key="3">
    <source>
        <dbReference type="EMBL" id="KAH9581339.1"/>
    </source>
</evidence>
<reference evidence="3" key="2">
    <citation type="journal article" date="2019" name="Gigascience">
        <title>High-quality Schistosoma haematobium genome achieved by single-molecule and long-range sequencing.</title>
        <authorList>
            <person name="Stroehlein A.J."/>
            <person name="Korhonen P.K."/>
            <person name="Chong T.M."/>
            <person name="Lim Y.L."/>
            <person name="Chan K.G."/>
            <person name="Webster B."/>
            <person name="Rollinson D."/>
            <person name="Brindley P.J."/>
            <person name="Gasser R.B."/>
            <person name="Young N.D."/>
        </authorList>
    </citation>
    <scope>NUCLEOTIDE SEQUENCE</scope>
</reference>
<evidence type="ECO:0000256" key="1">
    <source>
        <dbReference type="SAM" id="SignalP"/>
    </source>
</evidence>
<sequence>MSLKFDVSTVTFFTCLLVCFCVHAEMNDTIRGQLLTMHNVVRQLAMYGLIPGQPKAVYMNPLRWNMELEKKAQNLSDQCKSEHDKNDERRIQGFQYVGQTWAGAYKVERAVQLWFSEVAYYNFTTNKCSSTTCGNYPQLVWENTTDVGCGVTNCRNFKTKLVIVCNYGPGGDVFGQRPYRTV</sequence>
<keyword evidence="1" id="KW-0732">Signal</keyword>
<feature type="chain" id="PRO_5037565288" evidence="1">
    <location>
        <begin position="25"/>
        <end position="182"/>
    </location>
</feature>
<dbReference type="Proteomes" id="UP000471633">
    <property type="component" value="Unassembled WGS sequence"/>
</dbReference>
<feature type="domain" description="SCP" evidence="2">
    <location>
        <begin position="29"/>
        <end position="175"/>
    </location>
</feature>
<dbReference type="CTD" id="24588632"/>
<dbReference type="Gene3D" id="3.40.33.10">
    <property type="entry name" value="CAP"/>
    <property type="match status" value="1"/>
</dbReference>
<dbReference type="PRINTS" id="PR00837">
    <property type="entry name" value="V5TPXLIKE"/>
</dbReference>
<dbReference type="GeneID" id="24588632"/>
<dbReference type="SUPFAM" id="SSF55797">
    <property type="entry name" value="PR-1-like"/>
    <property type="match status" value="1"/>
</dbReference>
<dbReference type="PRINTS" id="PR00838">
    <property type="entry name" value="V5ALLERGEN"/>
</dbReference>
<reference evidence="3" key="4">
    <citation type="journal article" date="2022" name="PLoS Pathog.">
        <title>Chromosome-level genome of Schistosoma haematobium underpins genome-wide explorations of molecular variation.</title>
        <authorList>
            <person name="Stroehlein A.J."/>
            <person name="Korhonen P.K."/>
            <person name="Lee V.V."/>
            <person name="Ralph S.A."/>
            <person name="Mentink-Kane M."/>
            <person name="You H."/>
            <person name="McManus D.P."/>
            <person name="Tchuente L.T."/>
            <person name="Stothard J.R."/>
            <person name="Kaur P."/>
            <person name="Dudchenko O."/>
            <person name="Aiden E.L."/>
            <person name="Yang B."/>
            <person name="Yang H."/>
            <person name="Emery A.M."/>
            <person name="Webster B.L."/>
            <person name="Brindley P.J."/>
            <person name="Rollinson D."/>
            <person name="Chang B.C.H."/>
            <person name="Gasser R.B."/>
            <person name="Young N.D."/>
        </authorList>
    </citation>
    <scope>NUCLEOTIDE SEQUENCE</scope>
</reference>
<dbReference type="InterPro" id="IPR014044">
    <property type="entry name" value="CAP_dom"/>
</dbReference>
<dbReference type="InterPro" id="IPR035940">
    <property type="entry name" value="CAP_sf"/>
</dbReference>
<proteinExistence type="predicted"/>
<gene>
    <name evidence="3" type="primary">GLIPR1L1_7</name>
    <name evidence="3" type="ORF">MS3_00008516</name>
</gene>
<keyword evidence="4" id="KW-1185">Reference proteome</keyword>
<dbReference type="PANTHER" id="PTHR10334">
    <property type="entry name" value="CYSTEINE-RICH SECRETORY PROTEIN-RELATED"/>
    <property type="match status" value="1"/>
</dbReference>
<evidence type="ECO:0000313" key="4">
    <source>
        <dbReference type="Proteomes" id="UP000471633"/>
    </source>
</evidence>
<dbReference type="Pfam" id="PF00188">
    <property type="entry name" value="CAP"/>
    <property type="match status" value="1"/>
</dbReference>
<protein>
    <submittedName>
        <fullName evidence="3">GLIPR1-like protein 1</fullName>
    </submittedName>
</protein>
<dbReference type="InterPro" id="IPR002413">
    <property type="entry name" value="V5_allergen-like"/>
</dbReference>
<reference evidence="3" key="1">
    <citation type="journal article" date="2012" name="Nat. Genet.">
        <title>Whole-genome sequence of Schistosoma haematobium.</title>
        <authorList>
            <person name="Young N.D."/>
            <person name="Jex A.R."/>
            <person name="Li B."/>
            <person name="Liu S."/>
            <person name="Yang L."/>
            <person name="Xiong Z."/>
            <person name="Li Y."/>
            <person name="Cantacessi C."/>
            <person name="Hall R.S."/>
            <person name="Xu X."/>
            <person name="Chen F."/>
            <person name="Wu X."/>
            <person name="Zerlotini A."/>
            <person name="Oliveira G."/>
            <person name="Hofmann A."/>
            <person name="Zhang G."/>
            <person name="Fang X."/>
            <person name="Kang Y."/>
            <person name="Campbell B.E."/>
            <person name="Loukas A."/>
            <person name="Ranganathan S."/>
            <person name="Rollinson D."/>
            <person name="Rinaldi G."/>
            <person name="Brindley P.J."/>
            <person name="Yang H."/>
            <person name="Wang J."/>
            <person name="Wang J."/>
            <person name="Gasser R.B."/>
        </authorList>
    </citation>
    <scope>NUCLEOTIDE SEQUENCE</scope>
</reference>
<dbReference type="CDD" id="cd05380">
    <property type="entry name" value="CAP_euk"/>
    <property type="match status" value="1"/>
</dbReference>